<protein>
    <submittedName>
        <fullName evidence="1">Transporter substrate-binding domain-containing protein</fullName>
    </submittedName>
</protein>
<reference evidence="1" key="1">
    <citation type="submission" date="2020-08" db="EMBL/GenBank/DDBJ databases">
        <title>Novel species isolated from subtropical streams in China.</title>
        <authorList>
            <person name="Lu H."/>
        </authorList>
    </citation>
    <scope>NUCLEOTIDE SEQUENCE</scope>
    <source>
        <strain evidence="1">LX22W</strain>
    </source>
</reference>
<dbReference type="PANTHER" id="PTHR35936">
    <property type="entry name" value="MEMBRANE-BOUND LYTIC MUREIN TRANSGLYCOSYLASE F"/>
    <property type="match status" value="1"/>
</dbReference>
<name>A0A923HHX0_9BURK</name>
<evidence type="ECO:0000313" key="2">
    <source>
        <dbReference type="Proteomes" id="UP000627446"/>
    </source>
</evidence>
<evidence type="ECO:0000313" key="1">
    <source>
        <dbReference type="EMBL" id="MBC3880105.1"/>
    </source>
</evidence>
<accession>A0A923HHX0</accession>
<dbReference type="Gene3D" id="3.40.190.10">
    <property type="entry name" value="Periplasmic binding protein-like II"/>
    <property type="match status" value="2"/>
</dbReference>
<dbReference type="PANTHER" id="PTHR35936:SF35">
    <property type="entry name" value="L-CYSTINE-BINDING PROTEIN TCYJ"/>
    <property type="match status" value="1"/>
</dbReference>
<dbReference type="Proteomes" id="UP000627446">
    <property type="component" value="Unassembled WGS sequence"/>
</dbReference>
<gene>
    <name evidence="1" type="ORF">H8K36_01835</name>
</gene>
<keyword evidence="2" id="KW-1185">Reference proteome</keyword>
<sequence length="280" mass="31847">MLEQNNIKLCERIKFGTEMRKRVNWLGAFFVLASSCLSSAEANTFQKLNLYFNERAPYLESRGNGRVEGLTASPANRALELASISYAWKKATAEQQLAVMNRNQEQACLVGWFKRPERELIGKYSAPLYAGKQMVALSLASNPRLQVKMRVGDLMKDSQLVMLVKDGYSYGQILDQQIRNFSPKVIPATGENTNMLNMLVYKRADYFLVSEEEANALIQRSDRSPAEFRLSYFVETIKEDPRYFWCTKQVPDALISKLNRVLEKSVATTHQRGRASSSSN</sequence>
<dbReference type="EMBL" id="JACOFZ010000001">
    <property type="protein sequence ID" value="MBC3880105.1"/>
    <property type="molecule type" value="Genomic_DNA"/>
</dbReference>
<organism evidence="1 2">
    <name type="scientific">Undibacterium nitidum</name>
    <dbReference type="NCBI Taxonomy" id="2762298"/>
    <lineage>
        <taxon>Bacteria</taxon>
        <taxon>Pseudomonadati</taxon>
        <taxon>Pseudomonadota</taxon>
        <taxon>Betaproteobacteria</taxon>
        <taxon>Burkholderiales</taxon>
        <taxon>Oxalobacteraceae</taxon>
        <taxon>Undibacterium</taxon>
    </lineage>
</organism>
<dbReference type="AlphaFoldDB" id="A0A923HHX0"/>
<dbReference type="SUPFAM" id="SSF53850">
    <property type="entry name" value="Periplasmic binding protein-like II"/>
    <property type="match status" value="1"/>
</dbReference>
<dbReference type="RefSeq" id="WP_186915358.1">
    <property type="nucleotide sequence ID" value="NZ_JACOFZ010000001.1"/>
</dbReference>
<proteinExistence type="predicted"/>
<comment type="caution">
    <text evidence="1">The sequence shown here is derived from an EMBL/GenBank/DDBJ whole genome shotgun (WGS) entry which is preliminary data.</text>
</comment>